<feature type="transmembrane region" description="Helical" evidence="2">
    <location>
        <begin position="378"/>
        <end position="405"/>
    </location>
</feature>
<organism evidence="3 4">
    <name type="scientific">Naegleria lovaniensis</name>
    <name type="common">Amoeba</name>
    <dbReference type="NCBI Taxonomy" id="51637"/>
    <lineage>
        <taxon>Eukaryota</taxon>
        <taxon>Discoba</taxon>
        <taxon>Heterolobosea</taxon>
        <taxon>Tetramitia</taxon>
        <taxon>Eutetramitia</taxon>
        <taxon>Vahlkampfiidae</taxon>
        <taxon>Naegleria</taxon>
    </lineage>
</organism>
<dbReference type="EMBL" id="PYSW02000093">
    <property type="protein sequence ID" value="KAG2370640.1"/>
    <property type="molecule type" value="Genomic_DNA"/>
</dbReference>
<gene>
    <name evidence="3" type="ORF">C9374_014724</name>
</gene>
<feature type="compositionally biased region" description="Low complexity" evidence="1">
    <location>
        <begin position="509"/>
        <end position="539"/>
    </location>
</feature>
<protein>
    <recommendedName>
        <fullName evidence="5">Guanylate cyclase domain-containing protein</fullName>
    </recommendedName>
</protein>
<dbReference type="GeneID" id="68107177"/>
<evidence type="ECO:0000313" key="4">
    <source>
        <dbReference type="Proteomes" id="UP000816034"/>
    </source>
</evidence>
<keyword evidence="2" id="KW-0472">Membrane</keyword>
<keyword evidence="4" id="KW-1185">Reference proteome</keyword>
<name>A0AA88GCW0_NAELO</name>
<keyword evidence="2" id="KW-0812">Transmembrane</keyword>
<sequence>MTIKIQPLVSTKIAEDVSDESNTLVSSHLDSHNNSTKYSCCFSIKYVLIIMIVGLIILSVLILSAIWVSCFSATVSELSHSVRDKEFSRIVSYADESLTRVAFFLETFKGQLLKDYQAMDHVLENHLYLAWKSLMKHEASLSYALFVAEYEGGALGMSIFGNLTWFLNITYAQNQQFYICHDVPNHEYCNRNSTPDMILPAFTDKVATDTVTRNPGKTIFAPSFTDPTQPNIVFLTLLTSYKLDVPKSDRTVSHFIGYCMTARFLSLFLVEMTKSITGSHTFIIEVETDFIVASDQIDDHSGSSSTRKKIVDMSPSMKAIGMKVYSQFNNNLRNLQCNNRLEMTLADQFILIHRLCNENGIDWMLVLSVPQWNYISNMVLAIIAAVISACIISLVSALMAVVVSLRIVKPFHQLIQSFEMVSNMQLEDLNLRKSQLTEVTQLQLHFTQMVKRIKLYRAFIPSHLLSQLESNEHGEEDNTLDTKKDKKKGQQYKVKSDHDSNNFSFVKNSHAQASSVSQSQELSRKSSSSMASSSRRQSSQKTPIDRFSLYSEKRMVSGVMLHLDGLNEWWSCMNGSEIVNLLSDVFEVMNQQARSLGAQMGSFDSDSQLIFFNAANDVKKHQEKALAFCDSLRSKLSQIKNHKWSSTHSKSHQHSLNSSLTKLNFRMAVTCQECICGNLGTRDFKSFQVIGSIQSNLDRMIQIANKLNIPIIISQQIEHHCSEKYQMRFVQFQDLLIDNYYASCCPFDQNGINKSGENAQQPSISQQQQTPQNSHNTSSYLFESCKLFEVGDNNNSEMDEWMYELESKEKKNQRWYYYNLAIKNYFVENQVEQALEMMNLHMALETSKCDLVAQNMLSLMQINNSSVHYQTQE</sequence>
<keyword evidence="2" id="KW-1133">Transmembrane helix</keyword>
<feature type="region of interest" description="Disordered" evidence="1">
    <location>
        <begin position="470"/>
        <end position="544"/>
    </location>
</feature>
<accession>A0AA88GCW0</accession>
<dbReference type="RefSeq" id="XP_044541504.1">
    <property type="nucleotide sequence ID" value="XM_044690743.1"/>
</dbReference>
<reference evidence="3 4" key="1">
    <citation type="journal article" date="2018" name="BMC Genomics">
        <title>The genome of Naegleria lovaniensis, the basis for a comparative approach to unravel pathogenicity factors of the human pathogenic amoeba N. fowleri.</title>
        <authorList>
            <person name="Liechti N."/>
            <person name="Schurch N."/>
            <person name="Bruggmann R."/>
            <person name="Wittwer M."/>
        </authorList>
    </citation>
    <scope>NUCLEOTIDE SEQUENCE [LARGE SCALE GENOMIC DNA]</scope>
    <source>
        <strain evidence="3 4">ATCC 30569</strain>
    </source>
</reference>
<evidence type="ECO:0000313" key="3">
    <source>
        <dbReference type="EMBL" id="KAG2370640.1"/>
    </source>
</evidence>
<evidence type="ECO:0000256" key="1">
    <source>
        <dbReference type="SAM" id="MobiDB-lite"/>
    </source>
</evidence>
<evidence type="ECO:0000256" key="2">
    <source>
        <dbReference type="SAM" id="Phobius"/>
    </source>
</evidence>
<dbReference type="SUPFAM" id="SSF55073">
    <property type="entry name" value="Nucleotide cyclase"/>
    <property type="match status" value="1"/>
</dbReference>
<comment type="caution">
    <text evidence="3">The sequence shown here is derived from an EMBL/GenBank/DDBJ whole genome shotgun (WGS) entry which is preliminary data.</text>
</comment>
<proteinExistence type="predicted"/>
<dbReference type="InterPro" id="IPR029787">
    <property type="entry name" value="Nucleotide_cyclase"/>
</dbReference>
<feature type="compositionally biased region" description="Low complexity" evidence="1">
    <location>
        <begin position="760"/>
        <end position="776"/>
    </location>
</feature>
<feature type="region of interest" description="Disordered" evidence="1">
    <location>
        <begin position="756"/>
        <end position="776"/>
    </location>
</feature>
<feature type="transmembrane region" description="Helical" evidence="2">
    <location>
        <begin position="46"/>
        <end position="68"/>
    </location>
</feature>
<evidence type="ECO:0008006" key="5">
    <source>
        <dbReference type="Google" id="ProtNLM"/>
    </source>
</evidence>
<dbReference type="Proteomes" id="UP000816034">
    <property type="component" value="Unassembled WGS sequence"/>
</dbReference>
<dbReference type="Gene3D" id="3.30.70.1230">
    <property type="entry name" value="Nucleotide cyclase"/>
    <property type="match status" value="1"/>
</dbReference>
<dbReference type="AlphaFoldDB" id="A0AA88GCW0"/>